<comment type="caution">
    <text evidence="2">The sequence shown here is derived from an EMBL/GenBank/DDBJ whole genome shotgun (WGS) entry which is preliminary data.</text>
</comment>
<keyword evidence="3" id="KW-1185">Reference proteome</keyword>
<dbReference type="EMBL" id="JAGIKZ010000027">
    <property type="protein sequence ID" value="MBP2242809.1"/>
    <property type="molecule type" value="Genomic_DNA"/>
</dbReference>
<keyword evidence="1" id="KW-0472">Membrane</keyword>
<protein>
    <recommendedName>
        <fullName evidence="4">ABC transporter permease</fullName>
    </recommendedName>
</protein>
<feature type="transmembrane region" description="Helical" evidence="1">
    <location>
        <begin position="86"/>
        <end position="109"/>
    </location>
</feature>
<feature type="transmembrane region" description="Helical" evidence="1">
    <location>
        <begin position="155"/>
        <end position="185"/>
    </location>
</feature>
<dbReference type="RefSeq" id="WP_066392939.1">
    <property type="nucleotide sequence ID" value="NZ_JAGIKZ010000027.1"/>
</dbReference>
<evidence type="ECO:0000256" key="1">
    <source>
        <dbReference type="SAM" id="Phobius"/>
    </source>
</evidence>
<evidence type="ECO:0008006" key="4">
    <source>
        <dbReference type="Google" id="ProtNLM"/>
    </source>
</evidence>
<sequence>MTAFIRYELMSFIRSLKFIPPAVLYLAWIFILYAYKNVPVLSSYGVSSICLYLTMTWIAMVMFSLEVESEKHILFTHLRSKERFLCGKWLTCLIVMVPIMLFAIFFPIITGSFNEGMKGDYYALAFFSHIVFAILGILVGSLFSATFLATRKYAWLSAVFFLVCSLASKALIETLEILKWIVWIFPPVFKIIDHMSNDFIGNMSFWFDNIFVFIYIIFSTFILIYLFLKKEK</sequence>
<evidence type="ECO:0000313" key="3">
    <source>
        <dbReference type="Proteomes" id="UP001519293"/>
    </source>
</evidence>
<gene>
    <name evidence="2" type="ORF">J2Z40_003390</name>
</gene>
<feature type="transmembrane region" description="Helical" evidence="1">
    <location>
        <begin position="41"/>
        <end position="65"/>
    </location>
</feature>
<feature type="transmembrane region" description="Helical" evidence="1">
    <location>
        <begin position="205"/>
        <end position="228"/>
    </location>
</feature>
<organism evidence="2 3">
    <name type="scientific">Cytobacillus eiseniae</name>
    <dbReference type="NCBI Taxonomy" id="762947"/>
    <lineage>
        <taxon>Bacteria</taxon>
        <taxon>Bacillati</taxon>
        <taxon>Bacillota</taxon>
        <taxon>Bacilli</taxon>
        <taxon>Bacillales</taxon>
        <taxon>Bacillaceae</taxon>
        <taxon>Cytobacillus</taxon>
    </lineage>
</organism>
<reference evidence="2 3" key="1">
    <citation type="submission" date="2021-03" db="EMBL/GenBank/DDBJ databases">
        <title>Genomic Encyclopedia of Type Strains, Phase IV (KMG-IV): sequencing the most valuable type-strain genomes for metagenomic binning, comparative biology and taxonomic classification.</title>
        <authorList>
            <person name="Goeker M."/>
        </authorList>
    </citation>
    <scope>NUCLEOTIDE SEQUENCE [LARGE SCALE GENOMIC DNA]</scope>
    <source>
        <strain evidence="2 3">DSM 26675</strain>
    </source>
</reference>
<proteinExistence type="predicted"/>
<keyword evidence="1" id="KW-1133">Transmembrane helix</keyword>
<keyword evidence="1" id="KW-0812">Transmembrane</keyword>
<feature type="transmembrane region" description="Helical" evidence="1">
    <location>
        <begin position="121"/>
        <end position="143"/>
    </location>
</feature>
<dbReference type="Proteomes" id="UP001519293">
    <property type="component" value="Unassembled WGS sequence"/>
</dbReference>
<accession>A0ABS4RJA6</accession>
<feature type="transmembrane region" description="Helical" evidence="1">
    <location>
        <begin position="12"/>
        <end position="35"/>
    </location>
</feature>
<name>A0ABS4RJA6_9BACI</name>
<evidence type="ECO:0000313" key="2">
    <source>
        <dbReference type="EMBL" id="MBP2242809.1"/>
    </source>
</evidence>